<sequence length="288" mass="31240">MDFPISKLAPEDVDFPPLLREIPEVPKCVYVRGELPPRGAKLLAVVGSRNYTDYGRRSIETLIAGLRGYNVGIVSGLALGIDGIAHEAALDAGLYTLAVPGSGLNDEVIYPRRHKLLAKRILESGGGLLSEYEPDFRATVWSFPRRNRVMAGLTHATLVVEASEKSGTLITSRLATDYNRDVLTIPGSIFSENSRGPHMLIRLGATPVTCAEDILEALHLEVGSAAAKPPRTMSTDEEKVFSLLASPADRDSVIRALGLDASTANILLMQMEIDGIIRDENGVLFRHK</sequence>
<dbReference type="AlphaFoldDB" id="A0A2H0UCV4"/>
<comment type="caution">
    <text evidence="4">The sequence shown here is derived from an EMBL/GenBank/DDBJ whole genome shotgun (WGS) entry which is preliminary data.</text>
</comment>
<dbReference type="GO" id="GO:0009294">
    <property type="term" value="P:DNA-mediated transformation"/>
    <property type="evidence" value="ECO:0007669"/>
    <property type="project" value="InterPro"/>
</dbReference>
<dbReference type="PANTHER" id="PTHR43022">
    <property type="entry name" value="PROTEIN SMF"/>
    <property type="match status" value="1"/>
</dbReference>
<reference evidence="5" key="1">
    <citation type="submission" date="2017-09" db="EMBL/GenBank/DDBJ databases">
        <title>Depth-based differentiation of microbial function through sediment-hosted aquifers and enrichment of novel symbionts in the deep terrestrial subsurface.</title>
        <authorList>
            <person name="Probst A.J."/>
            <person name="Ladd B."/>
            <person name="Jarett J.K."/>
            <person name="Geller-Mcgrath D.E."/>
            <person name="Sieber C.M.K."/>
            <person name="Emerson J.B."/>
            <person name="Anantharaman K."/>
            <person name="Thomas B.C."/>
            <person name="Malmstrom R."/>
            <person name="Stieglmeier M."/>
            <person name="Klingl A."/>
            <person name="Woyke T."/>
            <person name="Ryan C.M."/>
            <person name="Banfield J.F."/>
        </authorList>
    </citation>
    <scope>NUCLEOTIDE SEQUENCE [LARGE SCALE GENOMIC DNA]</scope>
</reference>
<name>A0A2H0UCV4_9BACT</name>
<dbReference type="Gene3D" id="3.40.50.450">
    <property type="match status" value="1"/>
</dbReference>
<dbReference type="SUPFAM" id="SSF102405">
    <property type="entry name" value="MCP/YpsA-like"/>
    <property type="match status" value="1"/>
</dbReference>
<dbReference type="EMBL" id="PFBI01000006">
    <property type="protein sequence ID" value="PIR84248.1"/>
    <property type="molecule type" value="Genomic_DNA"/>
</dbReference>
<proteinExistence type="inferred from homology"/>
<evidence type="ECO:0000313" key="4">
    <source>
        <dbReference type="EMBL" id="PIR84248.1"/>
    </source>
</evidence>
<dbReference type="Pfam" id="PF17782">
    <property type="entry name" value="WHD_DprA"/>
    <property type="match status" value="1"/>
</dbReference>
<dbReference type="Gene3D" id="1.10.10.10">
    <property type="entry name" value="Winged helix-like DNA-binding domain superfamily/Winged helix DNA-binding domain"/>
    <property type="match status" value="1"/>
</dbReference>
<dbReference type="InterPro" id="IPR041614">
    <property type="entry name" value="DprA_WH"/>
</dbReference>
<organism evidence="4 5">
    <name type="scientific">Candidatus Kaiserbacteria bacterium CG10_big_fil_rev_8_21_14_0_10_47_16</name>
    <dbReference type="NCBI Taxonomy" id="1974608"/>
    <lineage>
        <taxon>Bacteria</taxon>
        <taxon>Candidatus Kaiseribacteriota</taxon>
    </lineage>
</organism>
<dbReference type="InterPro" id="IPR057666">
    <property type="entry name" value="DrpA_SLOG"/>
</dbReference>
<gene>
    <name evidence="4" type="primary">dprA</name>
    <name evidence="4" type="ORF">COU16_01450</name>
</gene>
<feature type="domain" description="DprA winged helix" evidence="3">
    <location>
        <begin position="225"/>
        <end position="279"/>
    </location>
</feature>
<dbReference type="Pfam" id="PF02481">
    <property type="entry name" value="DNA_processg_A"/>
    <property type="match status" value="1"/>
</dbReference>
<evidence type="ECO:0000259" key="3">
    <source>
        <dbReference type="Pfam" id="PF17782"/>
    </source>
</evidence>
<comment type="similarity">
    <text evidence="1">Belongs to the DprA/Smf family.</text>
</comment>
<feature type="domain" description="Smf/DprA SLOG" evidence="2">
    <location>
        <begin position="9"/>
        <end position="218"/>
    </location>
</feature>
<evidence type="ECO:0000256" key="1">
    <source>
        <dbReference type="ARBA" id="ARBA00006525"/>
    </source>
</evidence>
<dbReference type="InterPro" id="IPR036388">
    <property type="entry name" value="WH-like_DNA-bd_sf"/>
</dbReference>
<accession>A0A2H0UCV4</accession>
<dbReference type="InterPro" id="IPR003488">
    <property type="entry name" value="DprA"/>
</dbReference>
<dbReference type="Proteomes" id="UP000229344">
    <property type="component" value="Unassembled WGS sequence"/>
</dbReference>
<protein>
    <submittedName>
        <fullName evidence="4">DNA-protecting protein DprA</fullName>
    </submittedName>
</protein>
<evidence type="ECO:0000259" key="2">
    <source>
        <dbReference type="Pfam" id="PF02481"/>
    </source>
</evidence>
<dbReference type="PANTHER" id="PTHR43022:SF1">
    <property type="entry name" value="PROTEIN SMF"/>
    <property type="match status" value="1"/>
</dbReference>
<evidence type="ECO:0000313" key="5">
    <source>
        <dbReference type="Proteomes" id="UP000229344"/>
    </source>
</evidence>
<dbReference type="NCBIfam" id="TIGR00732">
    <property type="entry name" value="dprA"/>
    <property type="match status" value="1"/>
</dbReference>